<organism evidence="7 8">
    <name type="scientific">Labedaea rhizosphaerae</name>
    <dbReference type="NCBI Taxonomy" id="598644"/>
    <lineage>
        <taxon>Bacteria</taxon>
        <taxon>Bacillati</taxon>
        <taxon>Actinomycetota</taxon>
        <taxon>Actinomycetes</taxon>
        <taxon>Pseudonocardiales</taxon>
        <taxon>Pseudonocardiaceae</taxon>
        <taxon>Labedaea</taxon>
    </lineage>
</organism>
<accession>A0A4R6SE15</accession>
<evidence type="ECO:0000256" key="2">
    <source>
        <dbReference type="ARBA" id="ARBA00022525"/>
    </source>
</evidence>
<feature type="region of interest" description="Disordered" evidence="4">
    <location>
        <begin position="36"/>
        <end position="56"/>
    </location>
</feature>
<dbReference type="PANTHER" id="PTHR32305:SF15">
    <property type="entry name" value="PROTEIN RHSA-RELATED"/>
    <property type="match status" value="1"/>
</dbReference>
<dbReference type="InterPro" id="IPR028994">
    <property type="entry name" value="Integrin_alpha_N"/>
</dbReference>
<comment type="caution">
    <text evidence="7">The sequence shown here is derived from an EMBL/GenBank/DDBJ whole genome shotgun (WGS) entry which is preliminary data.</text>
</comment>
<keyword evidence="5" id="KW-0732">Signal</keyword>
<dbReference type="SUPFAM" id="SSF69318">
    <property type="entry name" value="Integrin alpha N-terminal domain"/>
    <property type="match status" value="1"/>
</dbReference>
<evidence type="ECO:0000256" key="3">
    <source>
        <dbReference type="ARBA" id="ARBA00023026"/>
    </source>
</evidence>
<feature type="signal peptide" evidence="5">
    <location>
        <begin position="1"/>
        <end position="26"/>
    </location>
</feature>
<name>A0A4R6SE15_LABRH</name>
<dbReference type="NCBIfam" id="TIGR03696">
    <property type="entry name" value="Rhs_assc_core"/>
    <property type="match status" value="1"/>
</dbReference>
<dbReference type="Pfam" id="PF03534">
    <property type="entry name" value="SpvB"/>
    <property type="match status" value="1"/>
</dbReference>
<dbReference type="Gene3D" id="2.180.10.10">
    <property type="entry name" value="RHS repeat-associated core"/>
    <property type="match status" value="3"/>
</dbReference>
<keyword evidence="3" id="KW-0843">Virulence</keyword>
<evidence type="ECO:0000313" key="8">
    <source>
        <dbReference type="Proteomes" id="UP000295444"/>
    </source>
</evidence>
<dbReference type="Pfam" id="PF12256">
    <property type="entry name" value="TcdB_toxin_midN"/>
    <property type="match status" value="1"/>
</dbReference>
<dbReference type="GO" id="GO:0005737">
    <property type="term" value="C:cytoplasm"/>
    <property type="evidence" value="ECO:0007669"/>
    <property type="project" value="InterPro"/>
</dbReference>
<keyword evidence="8" id="KW-1185">Reference proteome</keyword>
<evidence type="ECO:0000256" key="5">
    <source>
        <dbReference type="SAM" id="SignalP"/>
    </source>
</evidence>
<feature type="compositionally biased region" description="Low complexity" evidence="4">
    <location>
        <begin position="2262"/>
        <end position="2273"/>
    </location>
</feature>
<feature type="compositionally biased region" description="Polar residues" evidence="4">
    <location>
        <begin position="1167"/>
        <end position="1177"/>
    </location>
</feature>
<reference evidence="7 8" key="1">
    <citation type="submission" date="2019-03" db="EMBL/GenBank/DDBJ databases">
        <title>Genomic Encyclopedia of Type Strains, Phase IV (KMG-IV): sequencing the most valuable type-strain genomes for metagenomic binning, comparative biology and taxonomic classification.</title>
        <authorList>
            <person name="Goeker M."/>
        </authorList>
    </citation>
    <scope>NUCLEOTIDE SEQUENCE [LARGE SCALE GENOMIC DNA]</scope>
    <source>
        <strain evidence="7 8">DSM 45361</strain>
    </source>
</reference>
<feature type="domain" description="Insecticide toxin TcdB middle/N-terminal" evidence="6">
    <location>
        <begin position="1345"/>
        <end position="1469"/>
    </location>
</feature>
<evidence type="ECO:0000256" key="1">
    <source>
        <dbReference type="ARBA" id="ARBA00004613"/>
    </source>
</evidence>
<comment type="subcellular location">
    <subcellularLocation>
        <location evidence="1">Secreted</location>
    </subcellularLocation>
</comment>
<dbReference type="PANTHER" id="PTHR32305">
    <property type="match status" value="1"/>
</dbReference>
<evidence type="ECO:0000313" key="7">
    <source>
        <dbReference type="EMBL" id="TDP98132.1"/>
    </source>
</evidence>
<dbReference type="InterPro" id="IPR003284">
    <property type="entry name" value="Sal_SpvB"/>
</dbReference>
<feature type="region of interest" description="Disordered" evidence="4">
    <location>
        <begin position="2253"/>
        <end position="2341"/>
    </location>
</feature>
<protein>
    <submittedName>
        <fullName evidence="7">RHS repeat-associated protein</fullName>
    </submittedName>
</protein>
<dbReference type="GO" id="GO:0005576">
    <property type="term" value="C:extracellular region"/>
    <property type="evidence" value="ECO:0007669"/>
    <property type="project" value="UniProtKB-SubCell"/>
</dbReference>
<feature type="compositionally biased region" description="Polar residues" evidence="4">
    <location>
        <begin position="1139"/>
        <end position="1157"/>
    </location>
</feature>
<dbReference type="Proteomes" id="UP000295444">
    <property type="component" value="Unassembled WGS sequence"/>
</dbReference>
<dbReference type="EMBL" id="SNXZ01000003">
    <property type="protein sequence ID" value="TDP98132.1"/>
    <property type="molecule type" value="Genomic_DNA"/>
</dbReference>
<proteinExistence type="predicted"/>
<dbReference type="InterPro" id="IPR022045">
    <property type="entry name" value="TcdB_toxin_mid/N"/>
</dbReference>
<dbReference type="InterPro" id="IPR050708">
    <property type="entry name" value="T6SS_VgrG/RHS"/>
</dbReference>
<dbReference type="RefSeq" id="WP_166659272.1">
    <property type="nucleotide sequence ID" value="NZ_SNXZ01000003.1"/>
</dbReference>
<feature type="chain" id="PRO_5020381037" evidence="5">
    <location>
        <begin position="27"/>
        <end position="2858"/>
    </location>
</feature>
<evidence type="ECO:0000256" key="4">
    <source>
        <dbReference type="SAM" id="MobiDB-lite"/>
    </source>
</evidence>
<gene>
    <name evidence="7" type="ORF">EV186_1031112</name>
</gene>
<keyword evidence="2" id="KW-0964">Secreted</keyword>
<dbReference type="InterPro" id="IPR022385">
    <property type="entry name" value="Rhs_assc_core"/>
</dbReference>
<sequence>MSTRGRRYAVLVLVLVAAALVPGSQTHPLIPVSGSDAVSAPDHSEGAGFNPNQIKGLEAANPGEGVALIDAPAASATGEAKLSYPLQTPPGRAGIQPNLGLQYNSAGGNGWLGVGWDMAAPVLTVDTRWGVPRYSGGKETETYMLGGEQLTPVAHRAAPPARTAEKVFHTRVEGSFARIVRHGDAPTNYWWEVTDKKGTVSVYGSDGETRLTDATGNVATWALRETHDPNGNLMRYHYAKIFDGGVANATVPGSNLYLQRITYTGTGTTEGRYSVTFLRDRDRGEPRRPDVQIDARLGFKKVTADLLRRVEVRLDTQLIRAYEFNYRTGAFAKTLLQSVSQFDADNHLFTTHSFDYFDDIRDASGAYDAFSSSANWSVPDDGLSAGIVDGNASALQANSTDSAGGHLYVGYNPTGITKSNSAGVKVGYSEGSSEGLLALADVNGDNLPDKVFRTGGGIFYRPNLSGPDGQTRFGDTPIRLNNLPGISTEDSSSGTVGIESYFGVAAQLDYVSTTTTSDRYFADVNGDGITDLVNNGSVLFGHLDASGNPTYTANSADTPSPVGVGAVNGPVVGDRTAEFERKVDTFPLLDSVRRWVAPYDGTVAVDGRVRLVQDTSPGRAAYPKADGVRVTIQHENSELWAQRIGPNDYIEFAPTGVGSVAVHRGDALYFRVQSVLDGRYDQVAWDPRITYTSMPASTDVNGLADNSYLASRDFTLAGRPSSVVAPLTGTLRLTGDLAKTAATTDDVRVVITRGATEVFAQNVPASATGTTPIALDVPVTAGDTLSWKLRVDSPIDASALHWTPSAHYTAAQGGVPVTNQAGEPTIVINPPYEQDVYPATTLTAPQQSFTATGTGTVSVQPSLAMTGSGDARVVFTVKKRGALLGKRVIQVDGGVVPSIPALDVAVTAGDELFFDFSATDPAVLGRVSAHGATVDGATAPTAVHAAAAQGAFAQPYRGWGAIGYQGNRDRASAPIVQSDLVLDENFRDQLPDAPTEADVPGFTADPKVTAPKIVVFAPMPGQQRWAGSDDGTWVAAGGASSSRLGTDTIDVATDADFAGASAVSRRGGTEQISTTLGVGPLGGSIATGDAESTVDFLDLNGDRYPDVVGSGGVQYSDMTGGLGSTRGSLGGNVRESSSTAFTVSASGGSPARTSGTARGTDLPAGRSTANTTRSGSEMPSLGIGGNLGGGDSQTKYDLVDINGDNLPDKVYDNGEAALNLGYSFAAREPWPGGPVNTGSTRNAGVNLGFNTDYYGFAGGVSASTGSGSAHASLMDMNGDGLMDRVFAGNPVTVAINTGNGFTAPTPFRGSLAGLNTDANANFGGGAYFTFGFCFVFGCIVFNPGADASTGVGRTELALRDVNGDGYTDHVQSTKDNQLVVAENRTGRTNLLKTVNRPLGGRIDLDYSRDGNTYDQPDSRWVLARTAVFDGHPGDGQDTRLTTFRYDKGHYDRFEREFYGYGTVVTEERDPGHGDALYRSLTNTYHTDSYYTRGLLAKTSTTDAAGHLFADVVNTYQLRDVTTGGAANAASPTATVFPQLVRIDRNFYEGQATAGKSTSVEMTYDEYGNSIRTIDRGDPGAADDLDGAFGYSASDPACRARNIVGVATTLRETDGTGTVLRRRESTVDCATANVTQVRAYLADNSAAVTDMTYFPNGNLASVTDPVTKNNQRYRLDYGYDPVVGVHVESVTDSFGYRSTSTHDLRFGQPTSETDKNNQQIRRTYDPAGRVDTVTGPYEIPENRYTIDFEYHPEAAVPYAVTRHVDRAAGGVRDDTIDTITFIDGVKRLLQTKKDATVATTAGADPQDVMTVTGHTVVDFLGRTTEQFYPVTEPKGDANTAFNPGVDTVAPTRTTFDVLDRTTRSVLPDQTSTSTAYGFGPDRAGTTQFETITTDANGKAQRTYENVRHLTTAVKQFNPAGGQPVIWTSYRYDALDELTAAVDDHNNATTAAYDNFGRRTILDNPDAGRTETRYDLAGNTTQKITSKLRAAGKAIEYDYQFNRLAAVRYPTFTGNNVTYTYGAPGAADNGADRITKVTDGAGTETRAYGPLGEQTRQTRTVPDSLLNGPARTYTTSYRYDSFNRVLTLTYPDSEVLTYNYDSGGQVNRATGHKGEFDYTYLARQDYDKFNQKLLTDTGTGVRTSYTYDAADRQLTNLKAQLPDGYRFQDINYTYDNVGNILQLHNNVALPSGKPVGGPSTQTYTYDDLYQLTSAHGEYTYADNKLDRYTLTQSYDSIHNIVDKDQTHEIVVNPDTPALSSQAIDTSGSTGSLSDGAVTQPATGPDPVSTVDDPVVSPAPADDLAPLGVIEEPDPEPTAVTDPADGVVAQSDSPLADPAPADSNLATANLADSTLAASGPTVQPQRKDSYTYDYAFTGTKPHAPSKIGPINQGYDANGNLIDTVNTIPPEPGKRRQLVWDEENRLACNQDHNRNQVIAQDPSTCTSPNQPATVRYYYDDQGTRVVKIAGPQHIYPNRNYSETNGTGYKHIFIGDTRLLTKIVKPDTSYENHVFYFHEDHIGSSGYVSDESAGLTEHIEYFASGETWVNEHPGQPTPVPYQFGAKELDEETGLYYFGARYYNPRTSVWQSPDPALGSYLDGKPNNGVYDSANLASYTYAQNNPITYRDPNGMWGIVGHQLTPQAAALAVGFSPTVSRAIGAAAWAPDTDGRSATAGSSIMGSLVPGYSGADSRRIHLLTGGSAAQTQAAARARFQEVVNNMPLTGTFTEEQQNIMHAFGDSFAHVDLSTGRPRTVYTRGGPITIPPDPNCPCMFSLPAGHAFTADGGHQPDNPNLNPGQYRQYLGGLYDVLSVRAQREHLTPRMTRDQFVNTMMREVAGTAGETRQIQAANAVIGRMENPSP</sequence>
<feature type="compositionally biased region" description="Low complexity" evidence="4">
    <location>
        <begin position="2280"/>
        <end position="2306"/>
    </location>
</feature>
<feature type="region of interest" description="Disordered" evidence="4">
    <location>
        <begin position="1139"/>
        <end position="1189"/>
    </location>
</feature>
<evidence type="ECO:0000259" key="6">
    <source>
        <dbReference type="Pfam" id="PF12256"/>
    </source>
</evidence>